<name>A0A915KBA5_ROMCU</name>
<keyword evidence="1" id="KW-1185">Reference proteome</keyword>
<dbReference type="WBParaSite" id="nRc.2.0.1.t36058-RA">
    <property type="protein sequence ID" value="nRc.2.0.1.t36058-RA"/>
    <property type="gene ID" value="nRc.2.0.1.g36058"/>
</dbReference>
<dbReference type="Proteomes" id="UP000887565">
    <property type="component" value="Unplaced"/>
</dbReference>
<proteinExistence type="predicted"/>
<accession>A0A915KBA5</accession>
<sequence length="118" mass="13913">MQMIFITFITTLKAAYEAYAPFLTTIDINVLASTFWEEASIDFKSWWKSQHGELYWARTKPLWGFIKPLHQMLENPTLDDEQLAWHLWNILPPSARAQWIGTDQKYINHCIALALPRF</sequence>
<evidence type="ECO:0000313" key="2">
    <source>
        <dbReference type="WBParaSite" id="nRc.2.0.1.t36058-RA"/>
    </source>
</evidence>
<organism evidence="1 2">
    <name type="scientific">Romanomermis culicivorax</name>
    <name type="common">Nematode worm</name>
    <dbReference type="NCBI Taxonomy" id="13658"/>
    <lineage>
        <taxon>Eukaryota</taxon>
        <taxon>Metazoa</taxon>
        <taxon>Ecdysozoa</taxon>
        <taxon>Nematoda</taxon>
        <taxon>Enoplea</taxon>
        <taxon>Dorylaimia</taxon>
        <taxon>Mermithida</taxon>
        <taxon>Mermithoidea</taxon>
        <taxon>Mermithidae</taxon>
        <taxon>Romanomermis</taxon>
    </lineage>
</organism>
<reference evidence="2" key="1">
    <citation type="submission" date="2022-11" db="UniProtKB">
        <authorList>
            <consortium name="WormBaseParasite"/>
        </authorList>
    </citation>
    <scope>IDENTIFICATION</scope>
</reference>
<dbReference type="AlphaFoldDB" id="A0A915KBA5"/>
<evidence type="ECO:0000313" key="1">
    <source>
        <dbReference type="Proteomes" id="UP000887565"/>
    </source>
</evidence>
<protein>
    <submittedName>
        <fullName evidence="2">Uncharacterized protein</fullName>
    </submittedName>
</protein>